<keyword evidence="1" id="KW-0966">Cell projection</keyword>
<name>A0A6M1T3Y2_9BACT</name>
<gene>
    <name evidence="1" type="ORF">G3569_03270</name>
</gene>
<keyword evidence="1" id="KW-0969">Cilium</keyword>
<comment type="caution">
    <text evidence="1">The sequence shown here is derived from an EMBL/GenBank/DDBJ whole genome shotgun (WGS) entry which is preliminary data.</text>
</comment>
<evidence type="ECO:0000313" key="2">
    <source>
        <dbReference type="Proteomes" id="UP000479132"/>
    </source>
</evidence>
<keyword evidence="1" id="KW-0282">Flagellum</keyword>
<keyword evidence="2" id="KW-1185">Reference proteome</keyword>
<organism evidence="1 2">
    <name type="scientific">Fodinibius halophilus</name>
    <dbReference type="NCBI Taxonomy" id="1736908"/>
    <lineage>
        <taxon>Bacteria</taxon>
        <taxon>Pseudomonadati</taxon>
        <taxon>Balneolota</taxon>
        <taxon>Balneolia</taxon>
        <taxon>Balneolales</taxon>
        <taxon>Balneolaceae</taxon>
        <taxon>Fodinibius</taxon>
    </lineage>
</organism>
<evidence type="ECO:0000313" key="1">
    <source>
        <dbReference type="EMBL" id="NGP87363.1"/>
    </source>
</evidence>
<dbReference type="GO" id="GO:0044780">
    <property type="term" value="P:bacterial-type flagellum assembly"/>
    <property type="evidence" value="ECO:0007669"/>
    <property type="project" value="InterPro"/>
</dbReference>
<accession>A0A6M1T3Y2</accession>
<dbReference type="AlphaFoldDB" id="A0A6M1T3Y2"/>
<dbReference type="RefSeq" id="WP_165266052.1">
    <property type="nucleotide sequence ID" value="NZ_JAALLS010000003.1"/>
</dbReference>
<protein>
    <submittedName>
        <fullName evidence="1">Flagellar protein FliS</fullName>
    </submittedName>
</protein>
<dbReference type="InterPro" id="IPR036584">
    <property type="entry name" value="FliS_sf"/>
</dbReference>
<proteinExistence type="predicted"/>
<sequence>MQNPQKVYERQAVLNSSPLRLVVKLYDLVLQATYRKDRERIKEVLSTLIESLNFDHEPADELFELYRYCQDLARQEEFSEIREILEPLRDAWDTAANNEQADPQNANA</sequence>
<dbReference type="Proteomes" id="UP000479132">
    <property type="component" value="Unassembled WGS sequence"/>
</dbReference>
<dbReference type="EMBL" id="JAALLS010000003">
    <property type="protein sequence ID" value="NGP87363.1"/>
    <property type="molecule type" value="Genomic_DNA"/>
</dbReference>
<dbReference type="SUPFAM" id="SSF101116">
    <property type="entry name" value="Flagellar export chaperone FliS"/>
    <property type="match status" value="1"/>
</dbReference>
<reference evidence="1 2" key="1">
    <citation type="submission" date="2020-02" db="EMBL/GenBank/DDBJ databases">
        <title>Aliifodinibius halophilus 2W32, complete genome.</title>
        <authorList>
            <person name="Li Y."/>
            <person name="Wu S."/>
        </authorList>
    </citation>
    <scope>NUCLEOTIDE SEQUENCE [LARGE SCALE GENOMIC DNA]</scope>
    <source>
        <strain evidence="1 2">2W32</strain>
    </source>
</reference>
<dbReference type="Gene3D" id="1.20.120.340">
    <property type="entry name" value="Flagellar protein FliS"/>
    <property type="match status" value="1"/>
</dbReference>